<dbReference type="GO" id="GO:0016787">
    <property type="term" value="F:hydrolase activity"/>
    <property type="evidence" value="ECO:0007669"/>
    <property type="project" value="UniProtKB-KW"/>
</dbReference>
<proteinExistence type="predicted"/>
<dbReference type="AlphaFoldDB" id="A0A6N7L1Q1"/>
<feature type="compositionally biased region" description="Pro residues" evidence="2">
    <location>
        <begin position="240"/>
        <end position="255"/>
    </location>
</feature>
<dbReference type="OrthoDB" id="525039at2"/>
<dbReference type="CDD" id="cd05829">
    <property type="entry name" value="Sortase_F"/>
    <property type="match status" value="1"/>
</dbReference>
<name>A0A6N7L1Q1_9ACTN</name>
<evidence type="ECO:0000256" key="2">
    <source>
        <dbReference type="SAM" id="MobiDB-lite"/>
    </source>
</evidence>
<dbReference type="Gene3D" id="2.40.260.10">
    <property type="entry name" value="Sortase"/>
    <property type="match status" value="1"/>
</dbReference>
<dbReference type="InterPro" id="IPR023365">
    <property type="entry name" value="Sortase_dom-sf"/>
</dbReference>
<protein>
    <submittedName>
        <fullName evidence="3">Class F sortase</fullName>
    </submittedName>
</protein>
<dbReference type="NCBIfam" id="NF033748">
    <property type="entry name" value="class_F_sortase"/>
    <property type="match status" value="1"/>
</dbReference>
<reference evidence="3 4" key="1">
    <citation type="submission" date="2019-09" db="EMBL/GenBank/DDBJ databases">
        <title>Genome Sequences of Streptomyces kaniharaensis ATCC 21070.</title>
        <authorList>
            <person name="Zhu W."/>
            <person name="De Crecy-Lagard V."/>
            <person name="Richards N.G."/>
        </authorList>
    </citation>
    <scope>NUCLEOTIDE SEQUENCE [LARGE SCALE GENOMIC DNA]</scope>
    <source>
        <strain evidence="3 4">SF-557</strain>
    </source>
</reference>
<dbReference type="InterPro" id="IPR042001">
    <property type="entry name" value="Sortase_F"/>
</dbReference>
<dbReference type="Pfam" id="PF04203">
    <property type="entry name" value="Sortase"/>
    <property type="match status" value="1"/>
</dbReference>
<evidence type="ECO:0000313" key="4">
    <source>
        <dbReference type="Proteomes" id="UP000450000"/>
    </source>
</evidence>
<feature type="region of interest" description="Disordered" evidence="2">
    <location>
        <begin position="52"/>
        <end position="88"/>
    </location>
</feature>
<gene>
    <name evidence="3" type="ORF">F7Q99_32315</name>
</gene>
<sequence length="255" mass="26703">MTSPTTPGRPPSSSEEGGRPASTPAIRPAPPRRPAALLAVAAGLALASAGSIALTTSEPGPRPRTDIGTLPALRNTASPPAQTDSTAAEPEGIHIPAIALDSPLTDLQVTPDGHLPAPDDPDQIGWWSAGPRPGGPGAAVVVGHVDSRTGPAAFYRLSDLRPGDLITIDRQDRTHVDFTVKALRQYDKDHFPDDQVYTTAGTPQLRLITCGGTFDQQRHEYRDNLVVYATLTPTTAAQPSTPPPPPPPPTDRSGN</sequence>
<dbReference type="RefSeq" id="WP_153468229.1">
    <property type="nucleotide sequence ID" value="NZ_WBOF01000003.1"/>
</dbReference>
<accession>A0A6N7L1Q1</accession>
<feature type="region of interest" description="Disordered" evidence="2">
    <location>
        <begin position="1"/>
        <end position="34"/>
    </location>
</feature>
<keyword evidence="1" id="KW-0378">Hydrolase</keyword>
<feature type="compositionally biased region" description="Polar residues" evidence="2">
    <location>
        <begin position="75"/>
        <end position="86"/>
    </location>
</feature>
<dbReference type="InterPro" id="IPR005754">
    <property type="entry name" value="Sortase"/>
</dbReference>
<dbReference type="SUPFAM" id="SSF63817">
    <property type="entry name" value="Sortase"/>
    <property type="match status" value="1"/>
</dbReference>
<organism evidence="3 4">
    <name type="scientific">Streptomyces kaniharaensis</name>
    <dbReference type="NCBI Taxonomy" id="212423"/>
    <lineage>
        <taxon>Bacteria</taxon>
        <taxon>Bacillati</taxon>
        <taxon>Actinomycetota</taxon>
        <taxon>Actinomycetes</taxon>
        <taxon>Kitasatosporales</taxon>
        <taxon>Streptomycetaceae</taxon>
        <taxon>Streptomyces</taxon>
    </lineage>
</organism>
<comment type="caution">
    <text evidence="3">The sequence shown here is derived from an EMBL/GenBank/DDBJ whole genome shotgun (WGS) entry which is preliminary data.</text>
</comment>
<feature type="region of interest" description="Disordered" evidence="2">
    <location>
        <begin position="233"/>
        <end position="255"/>
    </location>
</feature>
<keyword evidence="4" id="KW-1185">Reference proteome</keyword>
<evidence type="ECO:0000313" key="3">
    <source>
        <dbReference type="EMBL" id="MQS16749.1"/>
    </source>
</evidence>
<dbReference type="Proteomes" id="UP000450000">
    <property type="component" value="Unassembled WGS sequence"/>
</dbReference>
<dbReference type="EMBL" id="WBOF01000003">
    <property type="protein sequence ID" value="MQS16749.1"/>
    <property type="molecule type" value="Genomic_DNA"/>
</dbReference>
<feature type="compositionally biased region" description="Low complexity" evidence="2">
    <location>
        <begin position="1"/>
        <end position="26"/>
    </location>
</feature>
<evidence type="ECO:0000256" key="1">
    <source>
        <dbReference type="ARBA" id="ARBA00022801"/>
    </source>
</evidence>